<dbReference type="Pfam" id="PF17766">
    <property type="entry name" value="fn3_6"/>
    <property type="match status" value="1"/>
</dbReference>
<dbReference type="FunFam" id="3.50.30.30:FF:000005">
    <property type="entry name" value="subtilisin-like protease SBT1.5"/>
    <property type="match status" value="1"/>
</dbReference>
<feature type="compositionally biased region" description="Low complexity" evidence="6">
    <location>
        <begin position="60"/>
        <end position="79"/>
    </location>
</feature>
<dbReference type="FunFam" id="2.60.40.2310:FF:000001">
    <property type="entry name" value="Subtilisin-like protease SBT1.5"/>
    <property type="match status" value="1"/>
</dbReference>
<dbReference type="Gene3D" id="3.50.30.30">
    <property type="match status" value="1"/>
</dbReference>
<comment type="caution">
    <text evidence="5">Lacks conserved residue(s) required for the propagation of feature annotation.</text>
</comment>
<protein>
    <submittedName>
        <fullName evidence="10">Uncharacterized protein</fullName>
    </submittedName>
</protein>
<evidence type="ECO:0000256" key="6">
    <source>
        <dbReference type="SAM" id="MobiDB-lite"/>
    </source>
</evidence>
<dbReference type="AlphaFoldDB" id="A0A811P8V5"/>
<feature type="region of interest" description="Disordered" evidence="6">
    <location>
        <begin position="29"/>
        <end position="110"/>
    </location>
</feature>
<feature type="signal peptide" evidence="7">
    <location>
        <begin position="1"/>
        <end position="26"/>
    </location>
</feature>
<comment type="similarity">
    <text evidence="1 5">Belongs to the peptidase S8 family.</text>
</comment>
<evidence type="ECO:0000259" key="8">
    <source>
        <dbReference type="Pfam" id="PF00082"/>
    </source>
</evidence>
<dbReference type="GO" id="GO:0006508">
    <property type="term" value="P:proteolysis"/>
    <property type="evidence" value="ECO:0007669"/>
    <property type="project" value="UniProtKB-KW"/>
</dbReference>
<keyword evidence="4" id="KW-0720">Serine protease</keyword>
<evidence type="ECO:0000259" key="9">
    <source>
        <dbReference type="Pfam" id="PF17766"/>
    </source>
</evidence>
<keyword evidence="2" id="KW-0645">Protease</keyword>
<dbReference type="InterPro" id="IPR036852">
    <property type="entry name" value="Peptidase_S8/S53_dom_sf"/>
</dbReference>
<dbReference type="Gene3D" id="3.40.50.200">
    <property type="entry name" value="Peptidase S8/S53 domain"/>
    <property type="match status" value="1"/>
</dbReference>
<evidence type="ECO:0000313" key="11">
    <source>
        <dbReference type="Proteomes" id="UP000604825"/>
    </source>
</evidence>
<evidence type="ECO:0000256" key="3">
    <source>
        <dbReference type="ARBA" id="ARBA00022729"/>
    </source>
</evidence>
<evidence type="ECO:0000256" key="4">
    <source>
        <dbReference type="ARBA" id="ARBA00022825"/>
    </source>
</evidence>
<dbReference type="GO" id="GO:0004252">
    <property type="term" value="F:serine-type endopeptidase activity"/>
    <property type="evidence" value="ECO:0007669"/>
    <property type="project" value="InterPro"/>
</dbReference>
<feature type="domain" description="Peptidase S8/S53" evidence="8">
    <location>
        <begin position="126"/>
        <end position="444"/>
    </location>
</feature>
<feature type="chain" id="PRO_5032859515" evidence="7">
    <location>
        <begin position="27"/>
        <end position="620"/>
    </location>
</feature>
<dbReference type="CDD" id="cd02120">
    <property type="entry name" value="PA_subtilisin_like"/>
    <property type="match status" value="1"/>
</dbReference>
<dbReference type="InterPro" id="IPR000209">
    <property type="entry name" value="Peptidase_S8/S53_dom"/>
</dbReference>
<evidence type="ECO:0000256" key="1">
    <source>
        <dbReference type="ARBA" id="ARBA00011073"/>
    </source>
</evidence>
<dbReference type="InterPro" id="IPR045051">
    <property type="entry name" value="SBT"/>
</dbReference>
<dbReference type="Gene3D" id="2.60.40.2310">
    <property type="match status" value="1"/>
</dbReference>
<dbReference type="PROSITE" id="PS51892">
    <property type="entry name" value="SUBTILASE"/>
    <property type="match status" value="1"/>
</dbReference>
<accession>A0A811P8V5</accession>
<organism evidence="10 11">
    <name type="scientific">Miscanthus lutarioriparius</name>
    <dbReference type="NCBI Taxonomy" id="422564"/>
    <lineage>
        <taxon>Eukaryota</taxon>
        <taxon>Viridiplantae</taxon>
        <taxon>Streptophyta</taxon>
        <taxon>Embryophyta</taxon>
        <taxon>Tracheophyta</taxon>
        <taxon>Spermatophyta</taxon>
        <taxon>Magnoliopsida</taxon>
        <taxon>Liliopsida</taxon>
        <taxon>Poales</taxon>
        <taxon>Poaceae</taxon>
        <taxon>PACMAD clade</taxon>
        <taxon>Panicoideae</taxon>
        <taxon>Andropogonodae</taxon>
        <taxon>Andropogoneae</taxon>
        <taxon>Saccharinae</taxon>
        <taxon>Miscanthus</taxon>
    </lineage>
</organism>
<reference evidence="10" key="1">
    <citation type="submission" date="2020-10" db="EMBL/GenBank/DDBJ databases">
        <authorList>
            <person name="Han B."/>
            <person name="Lu T."/>
            <person name="Zhao Q."/>
            <person name="Huang X."/>
            <person name="Zhao Y."/>
        </authorList>
    </citation>
    <scope>NUCLEOTIDE SEQUENCE</scope>
</reference>
<sequence>MALWSSMSAHLALLLCFCVLLSRVNGRSRKVSGRSGGASATKGTGRYRHGGKVCAKSERAGAATTEGARSSARASTARAWPRINSRSTTCRLGTPTATARTRRPPRRDPSWRRLASTALARARRAAARARIAVYKAVWGSARGAGAANTASLLAAIDDAIHDGVDVLSLSLTSEENSFGALHAVQKGIAVVYAAENFGPASQVVRNTAPWVITVAASQIDRSFPTMITLGNKQQIVGQSLYYYGKNSTGSSFKPLAFGGLCTADSLNGTDVRGQVVLCASAIASLLAPFPVALENVLNAGGSGLIFAQYTMHIIDATADCGGIACVLVDSTTALQIGKYMVDASSPVAMIELARTITGKEALAPTISVFSSRGPSIEYPEVIKPDIAAPGASILAAMKDAYVFGSGPSMATPHVSVIVALLKALHPNWSPAALKSAIMTAASVTDELDMPILAQGLPRKIADPFDYGAGYINPNRAADPGLIYDIDPNDYNKFFGCSFKKSVRCNATMLPGYHLNLPSISIPDLRQPITVSRTVTNVGEADAVYHAAIESPAGVKMDIEPSVLAFNATNKVITFQVKLSPLWRLQGDYTFGSLTWYSGQKTVRIPIAIRTTIYDFYTDVA</sequence>
<evidence type="ECO:0000313" key="10">
    <source>
        <dbReference type="EMBL" id="CAD6236421.1"/>
    </source>
</evidence>
<comment type="caution">
    <text evidence="10">The sequence shown here is derived from an EMBL/GenBank/DDBJ whole genome shotgun (WGS) entry which is preliminary data.</text>
</comment>
<dbReference type="SUPFAM" id="SSF52743">
    <property type="entry name" value="Subtilisin-like"/>
    <property type="match status" value="1"/>
</dbReference>
<name>A0A811P8V5_9POAL</name>
<keyword evidence="4" id="KW-0378">Hydrolase</keyword>
<dbReference type="Proteomes" id="UP000604825">
    <property type="component" value="Unassembled WGS sequence"/>
</dbReference>
<keyword evidence="11" id="KW-1185">Reference proteome</keyword>
<gene>
    <name evidence="10" type="ORF">NCGR_LOCUS24317</name>
</gene>
<dbReference type="InterPro" id="IPR041469">
    <property type="entry name" value="Subtilisin-like_FN3"/>
</dbReference>
<evidence type="ECO:0000256" key="5">
    <source>
        <dbReference type="PROSITE-ProRule" id="PRU01240"/>
    </source>
</evidence>
<evidence type="ECO:0000256" key="7">
    <source>
        <dbReference type="SAM" id="SignalP"/>
    </source>
</evidence>
<feature type="domain" description="Subtilisin-like protease fibronectin type-III" evidence="9">
    <location>
        <begin position="514"/>
        <end position="608"/>
    </location>
</feature>
<dbReference type="EMBL" id="CAJGYO010000006">
    <property type="protein sequence ID" value="CAD6236421.1"/>
    <property type="molecule type" value="Genomic_DNA"/>
</dbReference>
<evidence type="ECO:0000256" key="2">
    <source>
        <dbReference type="ARBA" id="ARBA00022670"/>
    </source>
</evidence>
<proteinExistence type="inferred from homology"/>
<dbReference type="PANTHER" id="PTHR10795">
    <property type="entry name" value="PROPROTEIN CONVERTASE SUBTILISIN/KEXIN"/>
    <property type="match status" value="1"/>
</dbReference>
<dbReference type="Pfam" id="PF00082">
    <property type="entry name" value="Peptidase_S8"/>
    <property type="match status" value="1"/>
</dbReference>
<keyword evidence="3 7" id="KW-0732">Signal</keyword>
<dbReference type="OrthoDB" id="681081at2759"/>